<name>A0A1H9E3M1_9GAMM</name>
<organism evidence="1 2">
    <name type="scientific">Solimonas aquatica</name>
    <dbReference type="NCBI Taxonomy" id="489703"/>
    <lineage>
        <taxon>Bacteria</taxon>
        <taxon>Pseudomonadati</taxon>
        <taxon>Pseudomonadota</taxon>
        <taxon>Gammaproteobacteria</taxon>
        <taxon>Nevskiales</taxon>
        <taxon>Nevskiaceae</taxon>
        <taxon>Solimonas</taxon>
    </lineage>
</organism>
<dbReference type="Pfam" id="PF08982">
    <property type="entry name" value="AtaL"/>
    <property type="match status" value="1"/>
</dbReference>
<dbReference type="InterPro" id="IPR015075">
    <property type="entry name" value="AtaL"/>
</dbReference>
<dbReference type="Gene3D" id="3.30.530.20">
    <property type="match status" value="1"/>
</dbReference>
<keyword evidence="2" id="KW-1185">Reference proteome</keyword>
<evidence type="ECO:0000313" key="2">
    <source>
        <dbReference type="Proteomes" id="UP000199233"/>
    </source>
</evidence>
<dbReference type="STRING" id="489703.SAMN04488038_104270"/>
<protein>
    <recommendedName>
        <fullName evidence="3">Polyketide cyclase / dehydrase and lipid transport</fullName>
    </recommendedName>
</protein>
<dbReference type="Proteomes" id="UP000199233">
    <property type="component" value="Unassembled WGS sequence"/>
</dbReference>
<gene>
    <name evidence="1" type="ORF">SAMN04488038_104270</name>
</gene>
<dbReference type="SUPFAM" id="SSF55961">
    <property type="entry name" value="Bet v1-like"/>
    <property type="match status" value="1"/>
</dbReference>
<proteinExistence type="predicted"/>
<sequence>MSAAAEAQALRFEHLVQINDPADVRIEALSREQLWRGLWLRAQAPKLFIPWLDEALIENLENGQLRRSLRFGSYEVRDIVHFEGDEAVRYEVQDSESGNRFELVMRIEEPAPQRLFVRFSYEAQSQDHRADNPLGDMVRSAYRHADEDTVFRIRQLAASGVLDAH</sequence>
<evidence type="ECO:0000313" key="1">
    <source>
        <dbReference type="EMBL" id="SEQ20274.1"/>
    </source>
</evidence>
<reference evidence="1 2" key="1">
    <citation type="submission" date="2016-10" db="EMBL/GenBank/DDBJ databases">
        <authorList>
            <person name="de Groot N.N."/>
        </authorList>
    </citation>
    <scope>NUCLEOTIDE SEQUENCE [LARGE SCALE GENOMIC DNA]</scope>
    <source>
        <strain evidence="1 2">DSM 25927</strain>
    </source>
</reference>
<dbReference type="EMBL" id="FOFS01000004">
    <property type="protein sequence ID" value="SEQ20274.1"/>
    <property type="molecule type" value="Genomic_DNA"/>
</dbReference>
<accession>A0A1H9E3M1</accession>
<dbReference type="AlphaFoldDB" id="A0A1H9E3M1"/>
<dbReference type="InterPro" id="IPR023393">
    <property type="entry name" value="START-like_dom_sf"/>
</dbReference>
<dbReference type="RefSeq" id="WP_177188887.1">
    <property type="nucleotide sequence ID" value="NZ_FOFS01000004.1"/>
</dbReference>
<evidence type="ECO:0008006" key="3">
    <source>
        <dbReference type="Google" id="ProtNLM"/>
    </source>
</evidence>